<evidence type="ECO:0000256" key="1">
    <source>
        <dbReference type="SAM" id="Phobius"/>
    </source>
</evidence>
<organism evidence="2">
    <name type="scientific">Candidatus Aramenus sulfurataquae</name>
    <dbReference type="NCBI Taxonomy" id="1326980"/>
    <lineage>
        <taxon>Archaea</taxon>
        <taxon>Thermoproteota</taxon>
        <taxon>Thermoprotei</taxon>
        <taxon>Sulfolobales</taxon>
        <taxon>Sulfolobaceae</taxon>
        <taxon>Candidatus Aramenus</taxon>
    </lineage>
</organism>
<evidence type="ECO:0000313" key="2">
    <source>
        <dbReference type="EMBL" id="MCL7343169.1"/>
    </source>
</evidence>
<accession>A0AAE3FJW2</accession>
<proteinExistence type="predicted"/>
<keyword evidence="1" id="KW-0812">Transmembrane</keyword>
<protein>
    <submittedName>
        <fullName evidence="2">Uncharacterized protein</fullName>
    </submittedName>
</protein>
<comment type="caution">
    <text evidence="2">The sequence shown here is derived from an EMBL/GenBank/DDBJ whole genome shotgun (WGS) entry which is preliminary data.</text>
</comment>
<keyword evidence="1" id="KW-0472">Membrane</keyword>
<name>A0AAE3FJW2_9CREN</name>
<dbReference type="EMBL" id="JZWS02000001">
    <property type="protein sequence ID" value="MCL7343169.1"/>
    <property type="molecule type" value="Genomic_DNA"/>
</dbReference>
<reference evidence="2" key="1">
    <citation type="submission" date="2022-05" db="EMBL/GenBank/DDBJ databases">
        <title>Metagenome Sequencing of an Archaeal-Dominated Microbial Community from a Hot Spring at the Los Azufres Geothermal Field, Mexico.</title>
        <authorList>
            <person name="Marin-Paredes R."/>
            <person name="Martinez-Romero E."/>
            <person name="Servin-Garciduenas L.E."/>
        </authorList>
    </citation>
    <scope>NUCLEOTIDE SEQUENCE</scope>
    <source>
        <strain evidence="2">AZ1-454</strain>
    </source>
</reference>
<dbReference type="AlphaFoldDB" id="A0AAE3FJW2"/>
<sequence length="51" mass="4994">MGFIDSAFGMGTLAKAIDGAGLLAIAVVLVSVITWPKSGSTANVVSVVSNG</sequence>
<gene>
    <name evidence="2" type="ORF">TQ35_001085</name>
</gene>
<keyword evidence="1" id="KW-1133">Transmembrane helix</keyword>
<feature type="transmembrane region" description="Helical" evidence="1">
    <location>
        <begin position="12"/>
        <end position="35"/>
    </location>
</feature>